<keyword evidence="7" id="KW-1133">Transmembrane helix</keyword>
<comment type="cofactor">
    <cofactor evidence="1 5">
        <name>heme</name>
        <dbReference type="ChEBI" id="CHEBI:30413"/>
    </cofactor>
</comment>
<dbReference type="EMBL" id="BLAL01000193">
    <property type="protein sequence ID" value="GES89989.1"/>
    <property type="molecule type" value="Genomic_DNA"/>
</dbReference>
<evidence type="ECO:0000256" key="5">
    <source>
        <dbReference type="PIRSR" id="PIRSR602401-1"/>
    </source>
</evidence>
<keyword evidence="4 5" id="KW-0408">Iron</keyword>
<dbReference type="InterPro" id="IPR002401">
    <property type="entry name" value="Cyt_P450_E_grp-I"/>
</dbReference>
<dbReference type="Gene3D" id="1.10.630.10">
    <property type="entry name" value="Cytochrome P450"/>
    <property type="match status" value="1"/>
</dbReference>
<evidence type="ECO:0000256" key="4">
    <source>
        <dbReference type="ARBA" id="ARBA00023004"/>
    </source>
</evidence>
<comment type="similarity">
    <text evidence="2 6">Belongs to the cytochrome P450 family.</text>
</comment>
<dbReference type="InterPro" id="IPR017972">
    <property type="entry name" value="Cyt_P450_CS"/>
</dbReference>
<dbReference type="PRINTS" id="PR00463">
    <property type="entry name" value="EP450I"/>
</dbReference>
<keyword evidence="6" id="KW-0560">Oxidoreductase</keyword>
<evidence type="ECO:0000313" key="9">
    <source>
        <dbReference type="Proteomes" id="UP000615446"/>
    </source>
</evidence>
<dbReference type="PROSITE" id="PS00086">
    <property type="entry name" value="CYTOCHROME_P450"/>
    <property type="match status" value="1"/>
</dbReference>
<dbReference type="OrthoDB" id="3934656at2759"/>
<reference evidence="8" key="1">
    <citation type="submission" date="2019-10" db="EMBL/GenBank/DDBJ databases">
        <title>Conservation and host-specific expression of non-tandemly repeated heterogenous ribosome RNA gene in arbuscular mycorrhizal fungi.</title>
        <authorList>
            <person name="Maeda T."/>
            <person name="Kobayashi Y."/>
            <person name="Nakagawa T."/>
            <person name="Ezawa T."/>
            <person name="Yamaguchi K."/>
            <person name="Bino T."/>
            <person name="Nishimoto Y."/>
            <person name="Shigenobu S."/>
            <person name="Kawaguchi M."/>
        </authorList>
    </citation>
    <scope>NUCLEOTIDE SEQUENCE</scope>
    <source>
        <strain evidence="8">HR1</strain>
    </source>
</reference>
<sequence length="541" mass="63220">MIFSKLFENIDYLSLIGIVLIIYVTNYYYKYFTRINPLPGPFPYPFFGNLIQLYITHGGNVKKFFEYNHKKYGDLFEVQLDSRIIALNRIEQSEKLLLSSSRNPFIKKHSTKDGKGFHELGILGKGLLFNQELKSWKYNRHFFTQAILSPKFANEAVHLINIIFNELEGYWDKLYLKEGGNNKNKMDISTWFNQFTNDMIFVILTGERSYTMAGYFNEISENEKAERPSALIDETVKFVRAIRNLFKGILMFQFVSPFLRHYFPYFKNKSDEVIQSLDFINQRMDSIIKRRRQEIENTPLDKPLSNDLLTTIIIADTPRDLSYNKNDDKEVMRPMTDLEIRGIIFDGIIAGTDTTANTISYIIYYLANNPDVKKKMLNEIDRIFQGDKTRPITESDINNLKYCEAIVKEVSRIFSVVNSLPRCLEKSDEIGGYQWPPETIFRINIDAIHHNKEYWDEPDKFNPDRWLAEDFEPKKNSFIAFGRGLRICAGRKLAMVELVGLIALLFRKYEIDLVNKEAPLKTYSEAVTACTELLVEIKLRN</sequence>
<evidence type="ECO:0000256" key="1">
    <source>
        <dbReference type="ARBA" id="ARBA00001971"/>
    </source>
</evidence>
<organism evidence="8 9">
    <name type="scientific">Rhizophagus clarus</name>
    <dbReference type="NCBI Taxonomy" id="94130"/>
    <lineage>
        <taxon>Eukaryota</taxon>
        <taxon>Fungi</taxon>
        <taxon>Fungi incertae sedis</taxon>
        <taxon>Mucoromycota</taxon>
        <taxon>Glomeromycotina</taxon>
        <taxon>Glomeromycetes</taxon>
        <taxon>Glomerales</taxon>
        <taxon>Glomeraceae</taxon>
        <taxon>Rhizophagus</taxon>
    </lineage>
</organism>
<dbReference type="GO" id="GO:0016705">
    <property type="term" value="F:oxidoreductase activity, acting on paired donors, with incorporation or reduction of molecular oxygen"/>
    <property type="evidence" value="ECO:0007669"/>
    <property type="project" value="InterPro"/>
</dbReference>
<proteinExistence type="inferred from homology"/>
<name>A0A8H3QUS5_9GLOM</name>
<keyword evidence="7" id="KW-0472">Membrane</keyword>
<evidence type="ECO:0000256" key="3">
    <source>
        <dbReference type="ARBA" id="ARBA00022723"/>
    </source>
</evidence>
<dbReference type="PANTHER" id="PTHR24305:SF166">
    <property type="entry name" value="CYTOCHROME P450 12A4, MITOCHONDRIAL-RELATED"/>
    <property type="match status" value="1"/>
</dbReference>
<dbReference type="SUPFAM" id="SSF48264">
    <property type="entry name" value="Cytochrome P450"/>
    <property type="match status" value="1"/>
</dbReference>
<dbReference type="Pfam" id="PF00067">
    <property type="entry name" value="p450"/>
    <property type="match status" value="1"/>
</dbReference>
<dbReference type="PRINTS" id="PR00385">
    <property type="entry name" value="P450"/>
</dbReference>
<dbReference type="GO" id="GO:0005506">
    <property type="term" value="F:iron ion binding"/>
    <property type="evidence" value="ECO:0007669"/>
    <property type="project" value="InterPro"/>
</dbReference>
<evidence type="ECO:0000256" key="2">
    <source>
        <dbReference type="ARBA" id="ARBA00010617"/>
    </source>
</evidence>
<gene>
    <name evidence="8" type="ORF">RCL2_001685100</name>
</gene>
<evidence type="ECO:0000256" key="6">
    <source>
        <dbReference type="RuleBase" id="RU000461"/>
    </source>
</evidence>
<keyword evidence="3 5" id="KW-0479">Metal-binding</keyword>
<protein>
    <submittedName>
        <fullName evidence="8">Cytochrome P450</fullName>
    </submittedName>
</protein>
<feature type="binding site" description="axial binding residue" evidence="5">
    <location>
        <position position="488"/>
    </location>
    <ligand>
        <name>heme</name>
        <dbReference type="ChEBI" id="CHEBI:30413"/>
    </ligand>
    <ligandPart>
        <name>Fe</name>
        <dbReference type="ChEBI" id="CHEBI:18248"/>
    </ligandPart>
</feature>
<keyword evidence="5 6" id="KW-0349">Heme</keyword>
<feature type="transmembrane region" description="Helical" evidence="7">
    <location>
        <begin position="12"/>
        <end position="29"/>
    </location>
</feature>
<accession>A0A8H3QUS5</accession>
<dbReference type="GO" id="GO:0004497">
    <property type="term" value="F:monooxygenase activity"/>
    <property type="evidence" value="ECO:0007669"/>
    <property type="project" value="UniProtKB-KW"/>
</dbReference>
<dbReference type="InterPro" id="IPR001128">
    <property type="entry name" value="Cyt_P450"/>
</dbReference>
<keyword evidence="7" id="KW-0812">Transmembrane</keyword>
<dbReference type="PANTHER" id="PTHR24305">
    <property type="entry name" value="CYTOCHROME P450"/>
    <property type="match status" value="1"/>
</dbReference>
<comment type="caution">
    <text evidence="8">The sequence shown here is derived from an EMBL/GenBank/DDBJ whole genome shotgun (WGS) entry which is preliminary data.</text>
</comment>
<evidence type="ECO:0000313" key="8">
    <source>
        <dbReference type="EMBL" id="GES89989.1"/>
    </source>
</evidence>
<keyword evidence="6" id="KW-0503">Monooxygenase</keyword>
<dbReference type="InterPro" id="IPR050121">
    <property type="entry name" value="Cytochrome_P450_monoxygenase"/>
</dbReference>
<dbReference type="GO" id="GO:0020037">
    <property type="term" value="F:heme binding"/>
    <property type="evidence" value="ECO:0007669"/>
    <property type="project" value="InterPro"/>
</dbReference>
<dbReference type="InterPro" id="IPR036396">
    <property type="entry name" value="Cyt_P450_sf"/>
</dbReference>
<dbReference type="Proteomes" id="UP000615446">
    <property type="component" value="Unassembled WGS sequence"/>
</dbReference>
<dbReference type="AlphaFoldDB" id="A0A8H3QUS5"/>
<evidence type="ECO:0000256" key="7">
    <source>
        <dbReference type="SAM" id="Phobius"/>
    </source>
</evidence>